<proteinExistence type="predicted"/>
<evidence type="ECO:0000313" key="1">
    <source>
        <dbReference type="EnsemblPlants" id="MELO3C004881.2.1"/>
    </source>
</evidence>
<sequence>MEYGVEVDVVKVEMVAVEAVVVGMEVEVTNSTLLTLSNQITLGALLNFAEPEVLE</sequence>
<reference evidence="1" key="1">
    <citation type="submission" date="2023-03" db="UniProtKB">
        <authorList>
            <consortium name="EnsemblPlants"/>
        </authorList>
    </citation>
    <scope>IDENTIFICATION</scope>
</reference>
<name>A0A9I9CKE0_CUCME</name>
<accession>A0A9I9CKE0</accession>
<protein>
    <submittedName>
        <fullName evidence="1">Uncharacterized protein</fullName>
    </submittedName>
</protein>
<organism evidence="1">
    <name type="scientific">Cucumis melo</name>
    <name type="common">Muskmelon</name>
    <dbReference type="NCBI Taxonomy" id="3656"/>
    <lineage>
        <taxon>Eukaryota</taxon>
        <taxon>Viridiplantae</taxon>
        <taxon>Streptophyta</taxon>
        <taxon>Embryophyta</taxon>
        <taxon>Tracheophyta</taxon>
        <taxon>Spermatophyta</taxon>
        <taxon>Magnoliopsida</taxon>
        <taxon>eudicotyledons</taxon>
        <taxon>Gunneridae</taxon>
        <taxon>Pentapetalae</taxon>
        <taxon>rosids</taxon>
        <taxon>fabids</taxon>
        <taxon>Cucurbitales</taxon>
        <taxon>Cucurbitaceae</taxon>
        <taxon>Benincaseae</taxon>
        <taxon>Cucumis</taxon>
    </lineage>
</organism>
<dbReference type="Gramene" id="MELO3C004881.2.1">
    <property type="protein sequence ID" value="MELO3C004881.2.1"/>
    <property type="gene ID" value="MELO3C004881.2"/>
</dbReference>
<dbReference type="AlphaFoldDB" id="A0A9I9CKE0"/>
<dbReference type="EnsemblPlants" id="MELO3C004881.2.1">
    <property type="protein sequence ID" value="MELO3C004881.2.1"/>
    <property type="gene ID" value="MELO3C004881.2"/>
</dbReference>